<accession>A0A3B1AT13</accession>
<reference evidence="1" key="1">
    <citation type="submission" date="2018-06" db="EMBL/GenBank/DDBJ databases">
        <authorList>
            <person name="Zhirakovskaya E."/>
        </authorList>
    </citation>
    <scope>NUCLEOTIDE SEQUENCE</scope>
</reference>
<sequence>MKLLIYITIFMFLQTACATENKFGSIKSDKLKITVQTHDGKPESWLRFYNVDVAEENEHEKRIGITAEFNIPNVTDMIITDMNAVNKKCGKKYGKHFLYLSFNPSNNLRKITTRIHLPCMVENKAVFKLVVKTADGGRYYNITTLTAHPDAFDAVYKD</sequence>
<proteinExistence type="predicted"/>
<organism evidence="1">
    <name type="scientific">hydrothermal vent metagenome</name>
    <dbReference type="NCBI Taxonomy" id="652676"/>
    <lineage>
        <taxon>unclassified sequences</taxon>
        <taxon>metagenomes</taxon>
        <taxon>ecological metagenomes</taxon>
    </lineage>
</organism>
<protein>
    <submittedName>
        <fullName evidence="1">Uncharacterized protein</fullName>
    </submittedName>
</protein>
<dbReference type="AlphaFoldDB" id="A0A3B1AT13"/>
<name>A0A3B1AT13_9ZZZZ</name>
<dbReference type="EMBL" id="UOFT01000055">
    <property type="protein sequence ID" value="VAW97134.1"/>
    <property type="molecule type" value="Genomic_DNA"/>
</dbReference>
<gene>
    <name evidence="1" type="ORF">MNBD_GAMMA23-1277</name>
</gene>
<evidence type="ECO:0000313" key="1">
    <source>
        <dbReference type="EMBL" id="VAW97134.1"/>
    </source>
</evidence>